<evidence type="ECO:0000256" key="1">
    <source>
        <dbReference type="SAM" id="SignalP"/>
    </source>
</evidence>
<evidence type="ECO:0000313" key="3">
    <source>
        <dbReference type="EMBL" id="TFI57319.1"/>
    </source>
</evidence>
<evidence type="ECO:0000259" key="2">
    <source>
        <dbReference type="Pfam" id="PF06283"/>
    </source>
</evidence>
<feature type="domain" description="ThuA-like" evidence="2">
    <location>
        <begin position="34"/>
        <end position="251"/>
    </location>
</feature>
<sequence length="255" mass="28321">MMTKLRGLMLLMAGISGVAALAPAAAKDADGKPRVLVFSHTTGYRHASIEPGIAALQGLGAREKMTIVATEDPNVFSEAGLRDVDAIVFLSSTTDPKKPESEWFQGARREALQAFVHRGGGVVGIHGASDSHYHWPWYGRMIGGHFARHPQGTPEGEIHVEDRRHPSTRSMPERLRRVDEWYYIDDYDPRSKLLVTLDPASIGEKDANPNPMSWTREFEGGRVFYTAMGHTDASYREKAFLDHLAGGLKWVLKKK</sequence>
<keyword evidence="4" id="KW-1185">Reference proteome</keyword>
<dbReference type="AlphaFoldDB" id="A0A4Y8ZR64"/>
<evidence type="ECO:0000313" key="4">
    <source>
        <dbReference type="Proteomes" id="UP000298213"/>
    </source>
</evidence>
<dbReference type="InterPro" id="IPR029010">
    <property type="entry name" value="ThuA-like"/>
</dbReference>
<dbReference type="Pfam" id="PF06283">
    <property type="entry name" value="ThuA"/>
    <property type="match status" value="1"/>
</dbReference>
<dbReference type="SUPFAM" id="SSF52317">
    <property type="entry name" value="Class I glutamine amidotransferase-like"/>
    <property type="match status" value="1"/>
</dbReference>
<organism evidence="3 4">
    <name type="scientific">Sphingomonas parva</name>
    <dbReference type="NCBI Taxonomy" id="2555898"/>
    <lineage>
        <taxon>Bacteria</taxon>
        <taxon>Pseudomonadati</taxon>
        <taxon>Pseudomonadota</taxon>
        <taxon>Alphaproteobacteria</taxon>
        <taxon>Sphingomonadales</taxon>
        <taxon>Sphingomonadaceae</taxon>
        <taxon>Sphingomonas</taxon>
    </lineage>
</organism>
<reference evidence="3 4" key="1">
    <citation type="submission" date="2019-03" db="EMBL/GenBank/DDBJ databases">
        <title>Genome sequence of Sphingomonas sp. 17J27-24.</title>
        <authorList>
            <person name="Kim M."/>
            <person name="Maeng S."/>
            <person name="Sathiyaraj S."/>
        </authorList>
    </citation>
    <scope>NUCLEOTIDE SEQUENCE [LARGE SCALE GENOMIC DNA]</scope>
    <source>
        <strain evidence="3 4">17J27-24</strain>
    </source>
</reference>
<comment type="caution">
    <text evidence="3">The sequence shown here is derived from an EMBL/GenBank/DDBJ whole genome shotgun (WGS) entry which is preliminary data.</text>
</comment>
<accession>A0A4Y8ZR64</accession>
<dbReference type="Proteomes" id="UP000298213">
    <property type="component" value="Unassembled WGS sequence"/>
</dbReference>
<keyword evidence="1" id="KW-0732">Signal</keyword>
<dbReference type="PANTHER" id="PTHR40469">
    <property type="entry name" value="SECRETED GLYCOSYL HYDROLASE"/>
    <property type="match status" value="1"/>
</dbReference>
<feature type="chain" id="PRO_5021441304" evidence="1">
    <location>
        <begin position="21"/>
        <end position="255"/>
    </location>
</feature>
<dbReference type="Gene3D" id="3.40.50.880">
    <property type="match status" value="1"/>
</dbReference>
<feature type="signal peptide" evidence="1">
    <location>
        <begin position="1"/>
        <end position="20"/>
    </location>
</feature>
<dbReference type="EMBL" id="SPDV01000033">
    <property type="protein sequence ID" value="TFI57319.1"/>
    <property type="molecule type" value="Genomic_DNA"/>
</dbReference>
<protein>
    <submittedName>
        <fullName evidence="3">ThuA domain-containing protein</fullName>
    </submittedName>
</protein>
<dbReference type="InterPro" id="IPR029062">
    <property type="entry name" value="Class_I_gatase-like"/>
</dbReference>
<name>A0A4Y8ZR64_9SPHN</name>
<gene>
    <name evidence="3" type="ORF">E2493_15755</name>
</gene>
<dbReference type="PANTHER" id="PTHR40469:SF2">
    <property type="entry name" value="GALACTOSE-BINDING DOMAIN-LIKE SUPERFAMILY PROTEIN"/>
    <property type="match status" value="1"/>
</dbReference>
<proteinExistence type="predicted"/>
<dbReference type="OrthoDB" id="109511at2"/>